<sequence>MYIAVTIKRYRVVTPVVVAAVKGEGSV</sequence>
<evidence type="ECO:0000313" key="1">
    <source>
        <dbReference type="EMBL" id="OMP08138.1"/>
    </source>
</evidence>
<dbReference type="AlphaFoldDB" id="A0A1R3KMB3"/>
<dbReference type="Gramene" id="OMP08138">
    <property type="protein sequence ID" value="OMP08138"/>
    <property type="gene ID" value="CCACVL1_01156"/>
</dbReference>
<evidence type="ECO:0000313" key="2">
    <source>
        <dbReference type="Proteomes" id="UP000188268"/>
    </source>
</evidence>
<protein>
    <submittedName>
        <fullName evidence="1">Uncharacterized protein</fullName>
    </submittedName>
</protein>
<name>A0A1R3KMB3_COCAP</name>
<dbReference type="EMBL" id="AWWV01003970">
    <property type="protein sequence ID" value="OMP08138.1"/>
    <property type="molecule type" value="Genomic_DNA"/>
</dbReference>
<comment type="caution">
    <text evidence="1">The sequence shown here is derived from an EMBL/GenBank/DDBJ whole genome shotgun (WGS) entry which is preliminary data.</text>
</comment>
<keyword evidence="2" id="KW-1185">Reference proteome</keyword>
<accession>A0A1R3KMB3</accession>
<reference evidence="1 2" key="1">
    <citation type="submission" date="2013-09" db="EMBL/GenBank/DDBJ databases">
        <title>Corchorus capsularis genome sequencing.</title>
        <authorList>
            <person name="Alam M."/>
            <person name="Haque M.S."/>
            <person name="Islam M.S."/>
            <person name="Emdad E.M."/>
            <person name="Islam M.M."/>
            <person name="Ahmed B."/>
            <person name="Halim A."/>
            <person name="Hossen Q.M.M."/>
            <person name="Hossain M.Z."/>
            <person name="Ahmed R."/>
            <person name="Khan M.M."/>
            <person name="Islam R."/>
            <person name="Rashid M.M."/>
            <person name="Khan S.A."/>
            <person name="Rahman M.S."/>
            <person name="Alam M."/>
        </authorList>
    </citation>
    <scope>NUCLEOTIDE SEQUENCE [LARGE SCALE GENOMIC DNA]</scope>
    <source>
        <strain evidence="2">cv. CVL-1</strain>
        <tissue evidence="1">Whole seedling</tissue>
    </source>
</reference>
<organism evidence="1 2">
    <name type="scientific">Corchorus capsularis</name>
    <name type="common">Jute</name>
    <dbReference type="NCBI Taxonomy" id="210143"/>
    <lineage>
        <taxon>Eukaryota</taxon>
        <taxon>Viridiplantae</taxon>
        <taxon>Streptophyta</taxon>
        <taxon>Embryophyta</taxon>
        <taxon>Tracheophyta</taxon>
        <taxon>Spermatophyta</taxon>
        <taxon>Magnoliopsida</taxon>
        <taxon>eudicotyledons</taxon>
        <taxon>Gunneridae</taxon>
        <taxon>Pentapetalae</taxon>
        <taxon>rosids</taxon>
        <taxon>malvids</taxon>
        <taxon>Malvales</taxon>
        <taxon>Malvaceae</taxon>
        <taxon>Grewioideae</taxon>
        <taxon>Apeibeae</taxon>
        <taxon>Corchorus</taxon>
    </lineage>
</organism>
<gene>
    <name evidence="1" type="ORF">CCACVL1_01156</name>
</gene>
<proteinExistence type="predicted"/>
<dbReference type="Proteomes" id="UP000188268">
    <property type="component" value="Unassembled WGS sequence"/>
</dbReference>